<evidence type="ECO:0000313" key="6">
    <source>
        <dbReference type="EMBL" id="BDE95879.1"/>
    </source>
</evidence>
<dbReference type="InterPro" id="IPR027381">
    <property type="entry name" value="LytR/CpsA/Psr_C"/>
</dbReference>
<feature type="domain" description="LytR/CpsA/Psr regulator C-terminal" evidence="5">
    <location>
        <begin position="407"/>
        <end position="495"/>
    </location>
</feature>
<dbReference type="Pfam" id="PF13399">
    <property type="entry name" value="LytR_C"/>
    <property type="match status" value="1"/>
</dbReference>
<evidence type="ECO:0000256" key="2">
    <source>
        <dbReference type="SAM" id="MobiDB-lite"/>
    </source>
</evidence>
<dbReference type="InterPro" id="IPR004474">
    <property type="entry name" value="LytR_CpsA_psr"/>
</dbReference>
<dbReference type="Pfam" id="PF03816">
    <property type="entry name" value="LytR_cpsA_psr"/>
    <property type="match status" value="1"/>
</dbReference>
<dbReference type="Gene3D" id="3.40.630.190">
    <property type="entry name" value="LCP protein"/>
    <property type="match status" value="1"/>
</dbReference>
<dbReference type="InterPro" id="IPR050922">
    <property type="entry name" value="LytR/CpsA/Psr_CW_biosynth"/>
</dbReference>
<accession>A0ABM7WI01</accession>
<evidence type="ECO:0000259" key="5">
    <source>
        <dbReference type="Pfam" id="PF13399"/>
    </source>
</evidence>
<keyword evidence="7" id="KW-1185">Reference proteome</keyword>
<proteinExistence type="inferred from homology"/>
<dbReference type="RefSeq" id="WP_244412119.1">
    <property type="nucleotide sequence ID" value="NZ_AP025564.1"/>
</dbReference>
<evidence type="ECO:0000259" key="4">
    <source>
        <dbReference type="Pfam" id="PF03816"/>
    </source>
</evidence>
<feature type="domain" description="Cell envelope-related transcriptional attenuator" evidence="4">
    <location>
        <begin position="168"/>
        <end position="309"/>
    </location>
</feature>
<name>A0ABM7WI01_9ACTN</name>
<reference evidence="6 7" key="1">
    <citation type="submission" date="2022-01" db="EMBL/GenBank/DDBJ databases">
        <title>Novel bile acid biosynthetic pathways are enriched in the microbiome of centenarians.</title>
        <authorList>
            <person name="Sato Y."/>
            <person name="Atarashi K."/>
            <person name="Plichta R.D."/>
            <person name="Arai Y."/>
            <person name="Sasajima S."/>
            <person name="Kearney M.S."/>
            <person name="Suda W."/>
            <person name="Takeshita K."/>
            <person name="Sasaki T."/>
            <person name="Okamoto S."/>
            <person name="Skelly N.A."/>
            <person name="Okamura Y."/>
            <person name="Vlamakis H."/>
            <person name="Li Y."/>
            <person name="Tanoue T."/>
            <person name="Takei H."/>
            <person name="Nittono H."/>
            <person name="Narushima S."/>
            <person name="Irie J."/>
            <person name="Itoh H."/>
            <person name="Moriya K."/>
            <person name="Sugiura Y."/>
            <person name="Suematsu M."/>
            <person name="Moritoki N."/>
            <person name="Shibata S."/>
            <person name="Littman R.D."/>
            <person name="Fischbach A.M."/>
            <person name="Uwamino Y."/>
            <person name="Inoue T."/>
            <person name="Honda A."/>
            <person name="Hattori M."/>
            <person name="Murai T."/>
            <person name="Xavier J.R."/>
            <person name="Hirose N."/>
            <person name="Honda K."/>
        </authorList>
    </citation>
    <scope>NUCLEOTIDE SEQUENCE [LARGE SCALE GENOMIC DNA]</scope>
    <source>
        <strain evidence="6 7">CE91-St30</strain>
    </source>
</reference>
<feature type="compositionally biased region" description="Polar residues" evidence="2">
    <location>
        <begin position="33"/>
        <end position="51"/>
    </location>
</feature>
<dbReference type="Gene3D" id="3.30.70.2390">
    <property type="match status" value="1"/>
</dbReference>
<evidence type="ECO:0008006" key="8">
    <source>
        <dbReference type="Google" id="ProtNLM"/>
    </source>
</evidence>
<gene>
    <name evidence="6" type="ORF">CE91St30_12120</name>
</gene>
<feature type="transmembrane region" description="Helical" evidence="3">
    <location>
        <begin position="99"/>
        <end position="122"/>
    </location>
</feature>
<protein>
    <recommendedName>
        <fullName evidence="8">LytR family transcriptional attenuator</fullName>
    </recommendedName>
</protein>
<dbReference type="Proteomes" id="UP001320544">
    <property type="component" value="Chromosome"/>
</dbReference>
<dbReference type="NCBIfam" id="TIGR00350">
    <property type="entry name" value="lytR_cpsA_psr"/>
    <property type="match status" value="1"/>
</dbReference>
<evidence type="ECO:0000256" key="3">
    <source>
        <dbReference type="SAM" id="Phobius"/>
    </source>
</evidence>
<evidence type="ECO:0000313" key="7">
    <source>
        <dbReference type="Proteomes" id="UP001320544"/>
    </source>
</evidence>
<dbReference type="PANTHER" id="PTHR33392:SF6">
    <property type="entry name" value="POLYISOPRENYL-TEICHOIC ACID--PEPTIDOGLYCAN TEICHOIC ACID TRANSFERASE TAGU"/>
    <property type="match status" value="1"/>
</dbReference>
<comment type="similarity">
    <text evidence="1">Belongs to the LytR/CpsA/Psr (LCP) family.</text>
</comment>
<dbReference type="EMBL" id="AP025564">
    <property type="protein sequence ID" value="BDE95879.1"/>
    <property type="molecule type" value="Genomic_DNA"/>
</dbReference>
<keyword evidence="3" id="KW-0472">Membrane</keyword>
<organism evidence="6 7">
    <name type="scientific">Raoultibacter timonensis</name>
    <dbReference type="NCBI Taxonomy" id="1907662"/>
    <lineage>
        <taxon>Bacteria</taxon>
        <taxon>Bacillati</taxon>
        <taxon>Actinomycetota</taxon>
        <taxon>Coriobacteriia</taxon>
        <taxon>Eggerthellales</taxon>
        <taxon>Eggerthellaceae</taxon>
        <taxon>Raoultibacter</taxon>
    </lineage>
</organism>
<feature type="region of interest" description="Disordered" evidence="2">
    <location>
        <begin position="1"/>
        <end position="57"/>
    </location>
</feature>
<sequence>MAYKPRKVSASHSNRTSRKMRDATIGTHVPSGTRRTANRVNGGTVQFSNPRKSTRAKRGVVDHVLPSTSTRESDSAYSKRVSSRGFADGIQRQARIRGIAIVVAVVLLVVCVAGGVGVAAYFGSVSDKMGLGDSNAKGALVSPAEGKAPYVLLVGEFSKPGQAYDGPDMLMLARIDSDNKQVSLVSIPANAQVSLSDGNVHRIAEAQLLGGDEYLVSTVAAYTGVSVSHLIKTDADGLGDLVDALGGLTIDVSQEVDDPNAGDLYIPAGEQTLDGDAVLTLCRALNFAEGDEARAENQQKVVLALAGKLLDTNAFSIVPTLDTIAGTVRTDYSASDAMGLIDSLRGIDLTQVHAVRMPGYQLTSSSTGQEYFIASDDEWTAMLAAIEAGEDPTPAESEGPTVDPASFTVTVRNGSGITGGAQQMSDALAEGGFNVTETGNADQYVYNETLVVYQDNNFKEAAESIVNHLGAGRAIASNGFYTFETDVLVVLGKDWQPLN</sequence>
<keyword evidence="3" id="KW-0812">Transmembrane</keyword>
<dbReference type="PANTHER" id="PTHR33392">
    <property type="entry name" value="POLYISOPRENYL-TEICHOIC ACID--PEPTIDOGLYCAN TEICHOIC ACID TRANSFERASE TAGU"/>
    <property type="match status" value="1"/>
</dbReference>
<keyword evidence="3" id="KW-1133">Transmembrane helix</keyword>
<evidence type="ECO:0000256" key="1">
    <source>
        <dbReference type="ARBA" id="ARBA00006068"/>
    </source>
</evidence>